<dbReference type="WBParaSite" id="PSAMB.scaffold4210size15307.g23738.t1">
    <property type="protein sequence ID" value="PSAMB.scaffold4210size15307.g23738.t1"/>
    <property type="gene ID" value="PSAMB.scaffold4210size15307.g23738"/>
</dbReference>
<evidence type="ECO:0000256" key="1">
    <source>
        <dbReference type="SAM" id="SignalP"/>
    </source>
</evidence>
<reference evidence="3" key="1">
    <citation type="submission" date="2022-11" db="UniProtKB">
        <authorList>
            <consortium name="WormBaseParasite"/>
        </authorList>
    </citation>
    <scope>IDENTIFICATION</scope>
</reference>
<feature type="signal peptide" evidence="1">
    <location>
        <begin position="1"/>
        <end position="20"/>
    </location>
</feature>
<keyword evidence="2" id="KW-1185">Reference proteome</keyword>
<organism evidence="2 3">
    <name type="scientific">Plectus sambesii</name>
    <dbReference type="NCBI Taxonomy" id="2011161"/>
    <lineage>
        <taxon>Eukaryota</taxon>
        <taxon>Metazoa</taxon>
        <taxon>Ecdysozoa</taxon>
        <taxon>Nematoda</taxon>
        <taxon>Chromadorea</taxon>
        <taxon>Plectida</taxon>
        <taxon>Plectina</taxon>
        <taxon>Plectoidea</taxon>
        <taxon>Plectidae</taxon>
        <taxon>Plectus</taxon>
    </lineage>
</organism>
<dbReference type="Proteomes" id="UP000887566">
    <property type="component" value="Unplaced"/>
</dbReference>
<proteinExistence type="predicted"/>
<accession>A0A914WJJ8</accession>
<feature type="chain" id="PRO_5037617601" evidence="1">
    <location>
        <begin position="21"/>
        <end position="76"/>
    </location>
</feature>
<sequence length="76" mass="8139">MSIRLSVVALILVVVGIAMTEETLGCCPCCVCGDSKSCKKFDITQRECLDNAALYMNCCLKRQVSAASVLGTCSNR</sequence>
<dbReference type="AlphaFoldDB" id="A0A914WJJ8"/>
<name>A0A914WJJ8_9BILA</name>
<evidence type="ECO:0000313" key="3">
    <source>
        <dbReference type="WBParaSite" id="PSAMB.scaffold4210size15307.g23738.t1"/>
    </source>
</evidence>
<protein>
    <submittedName>
        <fullName evidence="3">Uncharacterized protein</fullName>
    </submittedName>
</protein>
<evidence type="ECO:0000313" key="2">
    <source>
        <dbReference type="Proteomes" id="UP000887566"/>
    </source>
</evidence>
<keyword evidence="1" id="KW-0732">Signal</keyword>